<dbReference type="Proteomes" id="UP000694844">
    <property type="component" value="Chromosome 5"/>
</dbReference>
<dbReference type="RefSeq" id="XP_022346184.1">
    <property type="nucleotide sequence ID" value="XM_022490476.1"/>
</dbReference>
<feature type="compositionally biased region" description="Polar residues" evidence="1">
    <location>
        <begin position="105"/>
        <end position="120"/>
    </location>
</feature>
<name>A0A8B8F1I5_CRAVI</name>
<dbReference type="GO" id="GO:0000149">
    <property type="term" value="F:SNARE binding"/>
    <property type="evidence" value="ECO:0007669"/>
    <property type="project" value="TreeGrafter"/>
</dbReference>
<evidence type="ECO:0000313" key="4">
    <source>
        <dbReference type="Proteomes" id="UP000694844"/>
    </source>
</evidence>
<dbReference type="PANTHER" id="PTHR10024">
    <property type="entry name" value="SYNAPTOTAGMIN"/>
    <property type="match status" value="1"/>
</dbReference>
<feature type="domain" description="C2" evidence="3">
    <location>
        <begin position="265"/>
        <end position="390"/>
    </location>
</feature>
<evidence type="ECO:0000313" key="8">
    <source>
        <dbReference type="RefSeq" id="XP_022346184.1"/>
    </source>
</evidence>
<dbReference type="RefSeq" id="XP_022346181.1">
    <property type="nucleotide sequence ID" value="XM_022490473.1"/>
</dbReference>
<dbReference type="OrthoDB" id="67700at2759"/>
<protein>
    <submittedName>
        <fullName evidence="5 6">Synaptotagmin-1-like</fullName>
    </submittedName>
</protein>
<proteinExistence type="predicted"/>
<organism evidence="4 9">
    <name type="scientific">Crassostrea virginica</name>
    <name type="common">Eastern oyster</name>
    <dbReference type="NCBI Taxonomy" id="6565"/>
    <lineage>
        <taxon>Eukaryota</taxon>
        <taxon>Metazoa</taxon>
        <taxon>Spiralia</taxon>
        <taxon>Lophotrochozoa</taxon>
        <taxon>Mollusca</taxon>
        <taxon>Bivalvia</taxon>
        <taxon>Autobranchia</taxon>
        <taxon>Pteriomorphia</taxon>
        <taxon>Ostreida</taxon>
        <taxon>Ostreoidea</taxon>
        <taxon>Ostreidae</taxon>
        <taxon>Crassostrea</taxon>
    </lineage>
</organism>
<evidence type="ECO:0000259" key="3">
    <source>
        <dbReference type="PROSITE" id="PS50004"/>
    </source>
</evidence>
<dbReference type="GO" id="GO:0005544">
    <property type="term" value="F:calcium-dependent phospholipid binding"/>
    <property type="evidence" value="ECO:0007669"/>
    <property type="project" value="TreeGrafter"/>
</dbReference>
<evidence type="ECO:0000313" key="5">
    <source>
        <dbReference type="RefSeq" id="XP_022346181.1"/>
    </source>
</evidence>
<evidence type="ECO:0000313" key="6">
    <source>
        <dbReference type="RefSeq" id="XP_022346182.1"/>
    </source>
</evidence>
<gene>
    <name evidence="5 6 7 8 9" type="primary">LOC111138483</name>
</gene>
<evidence type="ECO:0000313" key="9">
    <source>
        <dbReference type="RefSeq" id="XP_022346185.1"/>
    </source>
</evidence>
<feature type="domain" description="C2" evidence="3">
    <location>
        <begin position="124"/>
        <end position="254"/>
    </location>
</feature>
<sequence>MAEELITLDVWDKLLILAGVALLMVLVIITLMCVLSPYCCLFQYCPFRDKTPQDGKPLMTYGSTDIMLEPRHSGRSRLGSLKEEESSEWSDASAKSSRDPRRALSPNNMANGSIGSKTSGSPLQDGTLHFSLKYDKFDSNLLIKVIEIADLKVDDSTTIISPYVRIRLYKSQRQMFYGAVENFESEFKTRIQKFKDVLMFNETFRTAIAPTSIKHFSVKLQLCDLDKYSRKVVLGECVVKIKRLHLEDFEEKVLQEKLRVPIEEEAGEVTIGLNYLPTAEKLYINVVKMKIYKTQNRIQNVLDTHIKVVLMHDGKPLKKTKTGTKSEDANPEFDETFAFDVPQPELENVYIAISAICSSSEDSDHKLLGRLYIGLPFGGQAQEHWREMIHSPRNQVLQIHKLTEQ</sequence>
<dbReference type="GO" id="GO:0001786">
    <property type="term" value="F:phosphatidylserine binding"/>
    <property type="evidence" value="ECO:0007669"/>
    <property type="project" value="TreeGrafter"/>
</dbReference>
<dbReference type="GO" id="GO:0005886">
    <property type="term" value="C:plasma membrane"/>
    <property type="evidence" value="ECO:0007669"/>
    <property type="project" value="TreeGrafter"/>
</dbReference>
<feature type="transmembrane region" description="Helical" evidence="2">
    <location>
        <begin position="14"/>
        <end position="38"/>
    </location>
</feature>
<feature type="region of interest" description="Disordered" evidence="1">
    <location>
        <begin position="75"/>
        <end position="120"/>
    </location>
</feature>
<keyword evidence="2" id="KW-1133">Transmembrane helix</keyword>
<evidence type="ECO:0000313" key="7">
    <source>
        <dbReference type="RefSeq" id="XP_022346183.1"/>
    </source>
</evidence>
<accession>A0A8B8F1I5</accession>
<dbReference type="GO" id="GO:0070382">
    <property type="term" value="C:exocytic vesicle"/>
    <property type="evidence" value="ECO:0007669"/>
    <property type="project" value="TreeGrafter"/>
</dbReference>
<dbReference type="RefSeq" id="XP_022346183.1">
    <property type="nucleotide sequence ID" value="XM_022490475.1"/>
</dbReference>
<dbReference type="AlphaFoldDB" id="A0A8B8F1I5"/>
<dbReference type="PROSITE" id="PS50004">
    <property type="entry name" value="C2"/>
    <property type="match status" value="2"/>
</dbReference>
<dbReference type="Gene3D" id="2.60.40.150">
    <property type="entry name" value="C2 domain"/>
    <property type="match status" value="2"/>
</dbReference>
<dbReference type="GeneID" id="111138483"/>
<evidence type="ECO:0000256" key="1">
    <source>
        <dbReference type="SAM" id="MobiDB-lite"/>
    </source>
</evidence>
<evidence type="ECO:0000256" key="2">
    <source>
        <dbReference type="SAM" id="Phobius"/>
    </source>
</evidence>
<dbReference type="RefSeq" id="XP_022346182.1">
    <property type="nucleotide sequence ID" value="XM_022490474.1"/>
</dbReference>
<keyword evidence="4" id="KW-1185">Reference proteome</keyword>
<reference evidence="5 6" key="1">
    <citation type="submission" date="2025-04" db="UniProtKB">
        <authorList>
            <consortium name="RefSeq"/>
        </authorList>
    </citation>
    <scope>IDENTIFICATION</scope>
    <source>
        <tissue evidence="5 6">Whole sample</tissue>
    </source>
</reference>
<dbReference type="InterPro" id="IPR035892">
    <property type="entry name" value="C2_domain_sf"/>
</dbReference>
<keyword evidence="2" id="KW-0472">Membrane</keyword>
<dbReference type="GO" id="GO:0017156">
    <property type="term" value="P:calcium-ion regulated exocytosis"/>
    <property type="evidence" value="ECO:0007669"/>
    <property type="project" value="TreeGrafter"/>
</dbReference>
<dbReference type="Pfam" id="PF00168">
    <property type="entry name" value="C2"/>
    <property type="match status" value="2"/>
</dbReference>
<dbReference type="SMART" id="SM00239">
    <property type="entry name" value="C2"/>
    <property type="match status" value="2"/>
</dbReference>
<dbReference type="GO" id="GO:0030276">
    <property type="term" value="F:clathrin binding"/>
    <property type="evidence" value="ECO:0007669"/>
    <property type="project" value="TreeGrafter"/>
</dbReference>
<dbReference type="SUPFAM" id="SSF49562">
    <property type="entry name" value="C2 domain (Calcium/lipid-binding domain, CaLB)"/>
    <property type="match status" value="2"/>
</dbReference>
<dbReference type="CDD" id="cd00276">
    <property type="entry name" value="C2B_Synaptotagmin"/>
    <property type="match status" value="1"/>
</dbReference>
<dbReference type="KEGG" id="cvn:111138483"/>
<dbReference type="InterPro" id="IPR000008">
    <property type="entry name" value="C2_dom"/>
</dbReference>
<dbReference type="GO" id="GO:0005509">
    <property type="term" value="F:calcium ion binding"/>
    <property type="evidence" value="ECO:0007669"/>
    <property type="project" value="TreeGrafter"/>
</dbReference>
<keyword evidence="2" id="KW-0812">Transmembrane</keyword>
<dbReference type="RefSeq" id="XP_022346185.1">
    <property type="nucleotide sequence ID" value="XM_022490477.1"/>
</dbReference>